<keyword evidence="4" id="KW-1185">Reference proteome</keyword>
<feature type="transmembrane region" description="Helical" evidence="1">
    <location>
        <begin position="131"/>
        <end position="150"/>
    </location>
</feature>
<dbReference type="EMBL" id="CAMXCT010000786">
    <property type="protein sequence ID" value="CAI3983285.1"/>
    <property type="molecule type" value="Genomic_DNA"/>
</dbReference>
<dbReference type="EMBL" id="CAMXCT030000786">
    <property type="protein sequence ID" value="CAL4770597.1"/>
    <property type="molecule type" value="Genomic_DNA"/>
</dbReference>
<proteinExistence type="predicted"/>
<protein>
    <submittedName>
        <fullName evidence="2">Uncharacterized protein</fullName>
    </submittedName>
</protein>
<feature type="transmembrane region" description="Helical" evidence="1">
    <location>
        <begin position="101"/>
        <end position="119"/>
    </location>
</feature>
<organism evidence="2">
    <name type="scientific">Cladocopium goreaui</name>
    <dbReference type="NCBI Taxonomy" id="2562237"/>
    <lineage>
        <taxon>Eukaryota</taxon>
        <taxon>Sar</taxon>
        <taxon>Alveolata</taxon>
        <taxon>Dinophyceae</taxon>
        <taxon>Suessiales</taxon>
        <taxon>Symbiodiniaceae</taxon>
        <taxon>Cladocopium</taxon>
    </lineage>
</organism>
<evidence type="ECO:0000313" key="2">
    <source>
        <dbReference type="EMBL" id="CAI3983285.1"/>
    </source>
</evidence>
<keyword evidence="1" id="KW-0812">Transmembrane</keyword>
<keyword evidence="1" id="KW-0472">Membrane</keyword>
<dbReference type="AlphaFoldDB" id="A0A9P1FQQ9"/>
<name>A0A9P1FQQ9_9DINO</name>
<reference evidence="2" key="1">
    <citation type="submission" date="2022-10" db="EMBL/GenBank/DDBJ databases">
        <authorList>
            <person name="Chen Y."/>
            <person name="Dougan E. K."/>
            <person name="Chan C."/>
            <person name="Rhodes N."/>
            <person name="Thang M."/>
        </authorList>
    </citation>
    <scope>NUCLEOTIDE SEQUENCE</scope>
</reference>
<gene>
    <name evidence="2" type="ORF">C1SCF055_LOCUS10906</name>
</gene>
<comment type="caution">
    <text evidence="2">The sequence shown here is derived from an EMBL/GenBank/DDBJ whole genome shotgun (WGS) entry which is preliminary data.</text>
</comment>
<feature type="transmembrane region" description="Helical" evidence="1">
    <location>
        <begin position="162"/>
        <end position="186"/>
    </location>
</feature>
<dbReference type="EMBL" id="CAMXCT020000786">
    <property type="protein sequence ID" value="CAL1136660.1"/>
    <property type="molecule type" value="Genomic_DNA"/>
</dbReference>
<feature type="transmembrane region" description="Helical" evidence="1">
    <location>
        <begin position="69"/>
        <end position="89"/>
    </location>
</feature>
<keyword evidence="1" id="KW-1133">Transmembrane helix</keyword>
<evidence type="ECO:0000313" key="4">
    <source>
        <dbReference type="Proteomes" id="UP001152797"/>
    </source>
</evidence>
<accession>A0A9P1FQQ9</accession>
<sequence length="188" mass="20393">MAQTPQPLPQQALYGYDVAPASAPPAPQAEPAAEHVDGQRLLEASLIAALPNALANQQMLSHRSCVAKALCTHLSAIAIVNVIVWTIYFAVSRDAYPWPKWVTFGTLLSVAAHAINVLPWTSPRPRKCPRWLQVVISNIVLANVTVWVVYDFTSCEDGFCGYAWPIWVSLPSCVALLVLSVVAATCSK</sequence>
<evidence type="ECO:0000313" key="3">
    <source>
        <dbReference type="EMBL" id="CAL1136660.1"/>
    </source>
</evidence>
<evidence type="ECO:0000256" key="1">
    <source>
        <dbReference type="SAM" id="Phobius"/>
    </source>
</evidence>
<dbReference type="Proteomes" id="UP001152797">
    <property type="component" value="Unassembled WGS sequence"/>
</dbReference>
<reference evidence="3" key="2">
    <citation type="submission" date="2024-04" db="EMBL/GenBank/DDBJ databases">
        <authorList>
            <person name="Chen Y."/>
            <person name="Shah S."/>
            <person name="Dougan E. K."/>
            <person name="Thang M."/>
            <person name="Chan C."/>
        </authorList>
    </citation>
    <scope>NUCLEOTIDE SEQUENCE [LARGE SCALE GENOMIC DNA]</scope>
</reference>